<feature type="region of interest" description="Disordered" evidence="1">
    <location>
        <begin position="186"/>
        <end position="234"/>
    </location>
</feature>
<evidence type="ECO:0000313" key="3">
    <source>
        <dbReference type="Proteomes" id="UP000191612"/>
    </source>
</evidence>
<comment type="caution">
    <text evidence="2">The sequence shown here is derived from an EMBL/GenBank/DDBJ whole genome shotgun (WGS) entry which is preliminary data.</text>
</comment>
<organism evidence="2 3">
    <name type="scientific">Penicillium solitum</name>
    <dbReference type="NCBI Taxonomy" id="60172"/>
    <lineage>
        <taxon>Eukaryota</taxon>
        <taxon>Fungi</taxon>
        <taxon>Dikarya</taxon>
        <taxon>Ascomycota</taxon>
        <taxon>Pezizomycotina</taxon>
        <taxon>Eurotiomycetes</taxon>
        <taxon>Eurotiomycetidae</taxon>
        <taxon>Eurotiales</taxon>
        <taxon>Aspergillaceae</taxon>
        <taxon>Penicillium</taxon>
    </lineage>
</organism>
<reference evidence="3" key="1">
    <citation type="journal article" date="2017" name="Nat. Microbiol.">
        <title>Global analysis of biosynthetic gene clusters reveals vast potential of secondary metabolite production in Penicillium species.</title>
        <authorList>
            <person name="Nielsen J.C."/>
            <person name="Grijseels S."/>
            <person name="Prigent S."/>
            <person name="Ji B."/>
            <person name="Dainat J."/>
            <person name="Nielsen K.F."/>
            <person name="Frisvad J.C."/>
            <person name="Workman M."/>
            <person name="Nielsen J."/>
        </authorList>
    </citation>
    <scope>NUCLEOTIDE SEQUENCE [LARGE SCALE GENOMIC DNA]</scope>
    <source>
        <strain evidence="3">IBT 29525</strain>
    </source>
</reference>
<evidence type="ECO:0000256" key="1">
    <source>
        <dbReference type="SAM" id="MobiDB-lite"/>
    </source>
</evidence>
<gene>
    <name evidence="2" type="ORF">PENSOL_c034G10538</name>
</gene>
<evidence type="ECO:0000313" key="2">
    <source>
        <dbReference type="EMBL" id="OQD93237.1"/>
    </source>
</evidence>
<feature type="compositionally biased region" description="Polar residues" evidence="1">
    <location>
        <begin position="1"/>
        <end position="11"/>
    </location>
</feature>
<dbReference type="AlphaFoldDB" id="A0A1V6QW29"/>
<dbReference type="EMBL" id="MDYO01000034">
    <property type="protein sequence ID" value="OQD93237.1"/>
    <property type="molecule type" value="Genomic_DNA"/>
</dbReference>
<sequence>MCPTRAPNSELTELPPPGPSVRLRTAAELTAATRDQVEDTSFPDLDINGLPLMCNFLTSLDNKFRDLHPERTELDWKNGTRRPVKSPAARRSAQGQLCGVEAPANQECTSSKPSGRGHVPIASLWEQATNALSTGPDRFLHVPSWVVTAVAERQPSSPMLSAHYPTMHSNANRISLMRRNPILNVTPAGSNDADEENPPKRPKFQVGPVNPGEGAAKDAPLKLKNRGLPFNPAW</sequence>
<proteinExistence type="predicted"/>
<accession>A0A1V6QW29</accession>
<dbReference type="Proteomes" id="UP000191612">
    <property type="component" value="Unassembled WGS sequence"/>
</dbReference>
<feature type="region of interest" description="Disordered" evidence="1">
    <location>
        <begin position="1"/>
        <end position="20"/>
    </location>
</feature>
<protein>
    <submittedName>
        <fullName evidence="2">Uncharacterized protein</fullName>
    </submittedName>
</protein>
<feature type="region of interest" description="Disordered" evidence="1">
    <location>
        <begin position="77"/>
        <end position="98"/>
    </location>
</feature>
<name>A0A1V6QW29_9EURO</name>
<keyword evidence="3" id="KW-1185">Reference proteome</keyword>